<dbReference type="GO" id="GO:0043565">
    <property type="term" value="F:sequence-specific DNA binding"/>
    <property type="evidence" value="ECO:0007669"/>
    <property type="project" value="InterPro"/>
</dbReference>
<proteinExistence type="inferred from homology"/>
<evidence type="ECO:0000256" key="3">
    <source>
        <dbReference type="ARBA" id="ARBA00023125"/>
    </source>
</evidence>
<dbReference type="EMBL" id="LASV01000266">
    <property type="protein sequence ID" value="KKA20360.1"/>
    <property type="molecule type" value="Genomic_DNA"/>
</dbReference>
<name>A0A0F4YQJ6_RASE3</name>
<organism evidence="9 10">
    <name type="scientific">Rasamsonia emersonii (strain ATCC 16479 / CBS 393.64 / IMI 116815)</name>
    <dbReference type="NCBI Taxonomy" id="1408163"/>
    <lineage>
        <taxon>Eukaryota</taxon>
        <taxon>Fungi</taxon>
        <taxon>Dikarya</taxon>
        <taxon>Ascomycota</taxon>
        <taxon>Pezizomycotina</taxon>
        <taxon>Eurotiomycetes</taxon>
        <taxon>Eurotiomycetidae</taxon>
        <taxon>Eurotiales</taxon>
        <taxon>Trichocomaceae</taxon>
        <taxon>Rasamsonia</taxon>
    </lineage>
</organism>
<dbReference type="InterPro" id="IPR036390">
    <property type="entry name" value="WH_DNA-bd_sf"/>
</dbReference>
<comment type="caution">
    <text evidence="9">The sequence shown here is derived from an EMBL/GenBank/DDBJ whole genome shotgun (WGS) entry which is preliminary data.</text>
</comment>
<dbReference type="SMART" id="SM00415">
    <property type="entry name" value="HSF"/>
    <property type="match status" value="1"/>
</dbReference>
<feature type="compositionally biased region" description="Low complexity" evidence="7">
    <location>
        <begin position="74"/>
        <end position="90"/>
    </location>
</feature>
<feature type="region of interest" description="Disordered" evidence="7">
    <location>
        <begin position="825"/>
        <end position="895"/>
    </location>
</feature>
<dbReference type="Pfam" id="PF00447">
    <property type="entry name" value="HSF_DNA-bind"/>
    <property type="match status" value="1"/>
</dbReference>
<dbReference type="PANTHER" id="PTHR10015">
    <property type="entry name" value="HEAT SHOCK TRANSCRIPTION FACTOR"/>
    <property type="match status" value="1"/>
</dbReference>
<dbReference type="OrthoDB" id="60033at2759"/>
<keyword evidence="3" id="KW-0238">DNA-binding</keyword>
<feature type="region of interest" description="Disordered" evidence="7">
    <location>
        <begin position="425"/>
        <end position="515"/>
    </location>
</feature>
<feature type="compositionally biased region" description="Low complexity" evidence="7">
    <location>
        <begin position="856"/>
        <end position="878"/>
    </location>
</feature>
<keyword evidence="6" id="KW-0175">Coiled coil</keyword>
<dbReference type="PRINTS" id="PR00056">
    <property type="entry name" value="HSFDOMAIN"/>
</dbReference>
<evidence type="ECO:0000256" key="5">
    <source>
        <dbReference type="RuleBase" id="RU004020"/>
    </source>
</evidence>
<feature type="compositionally biased region" description="Acidic residues" evidence="7">
    <location>
        <begin position="289"/>
        <end position="299"/>
    </location>
</feature>
<dbReference type="Proteomes" id="UP000053958">
    <property type="component" value="Unassembled WGS sequence"/>
</dbReference>
<evidence type="ECO:0000256" key="1">
    <source>
        <dbReference type="ARBA" id="ARBA00004123"/>
    </source>
</evidence>
<sequence>MSSQGVSSRKRPAPGTSPGVHQQIGSIPNYTNPGAQLSNDQFLQWGQDPAATAVNPPPSSYPADVNSFHQPQYTTTPTTTTTTTATTTTTGQDVSVAGASPNNQVARRQPMNQLVSRNRGYEQPSAPPSLLDHNNSGDGWGESLAELEQRALIAKREAQAKRKQIPPFVQKLSSFLDESKNTDLIRWSDDGNSFIVLDEDEFARTLIPELFKHNNYASFVRQLNMYGFHKKVGLSDNSMRASERKNKSPSEYANPYFKRGHPDLLWLIQKPKNVSQGSKGSKNKVKTEDGEDNEGDEYGEDGHRDDRRNRGQLALSSNQNFLPKEQLAGVYRELQTIRQQQQIISQTIAKLRREHEQLYAQAASFQEQHARHENSINAILTFLATVYNRSLQGHEGQQNLTNPFSGIIQQDQGNVVDVDDYALSTLGGDNTGNQRAFKKQPLLLKAPPKQPDAAQSRASTLSPSGNSTYDRSSHSRKGSHVRQPSVSQPGSVEEVHDTSPQQAGSQQPASTQPLPQRDIMSVIQNSNARNGVPTTTFSEFPNVLSSLETSGGNSALTPNQRADMLRLMANETSATDPNAMASSNNALVTPNPPPMPQNYAAQLASTREEIDNLVKMQAEQDRSVQNLTNLLQPLSPTGTIPGIGDSSNVPPPSLDLDQIFNSNDYFTDVPDMDKSGFDFGDGTAATATTAAGQPTGTAATGATGAPGVTGATGAPAAPGATTDVTKDVGNDLFDFDNLGAGGDPTDLSSGYFGGYDDFTKTGGFNNGNTTGTGTGVDGSGLGGGNTGNNTNTNTTNQHEPGRIVETFTDSEATSPANTIDENFQQMNMPATGNGSNGDSAGAGAAAGGAGAGAGTGATATAAATTTTTTAAAAAAGAGATAGGTTGHSPKRRKKT</sequence>
<feature type="region of interest" description="Disordered" evidence="7">
    <location>
        <begin position="272"/>
        <end position="308"/>
    </location>
</feature>
<dbReference type="GeneID" id="25317955"/>
<dbReference type="SUPFAM" id="SSF46785">
    <property type="entry name" value="Winged helix' DNA-binding domain"/>
    <property type="match status" value="1"/>
</dbReference>
<feature type="compositionally biased region" description="Gly residues" evidence="7">
    <location>
        <begin position="770"/>
        <end position="786"/>
    </location>
</feature>
<feature type="domain" description="HSF-type DNA-binding" evidence="8">
    <location>
        <begin position="164"/>
        <end position="271"/>
    </location>
</feature>
<feature type="compositionally biased region" description="Polar residues" evidence="7">
    <location>
        <begin position="19"/>
        <end position="44"/>
    </location>
</feature>
<comment type="subcellular location">
    <subcellularLocation>
        <location evidence="1">Nucleus</location>
    </subcellularLocation>
</comment>
<feature type="compositionally biased region" description="Gly residues" evidence="7">
    <location>
        <begin position="844"/>
        <end position="855"/>
    </location>
</feature>
<keyword evidence="4" id="KW-0539">Nucleus</keyword>
<feature type="compositionally biased region" description="Polar residues" evidence="7">
    <location>
        <begin position="100"/>
        <end position="109"/>
    </location>
</feature>
<dbReference type="InterPro" id="IPR000232">
    <property type="entry name" value="HSF_DNA-bd"/>
</dbReference>
<feature type="compositionally biased region" description="Low complexity" evidence="7">
    <location>
        <begin position="787"/>
        <end position="796"/>
    </location>
</feature>
<feature type="compositionally biased region" description="Low complexity" evidence="7">
    <location>
        <begin position="498"/>
        <end position="513"/>
    </location>
</feature>
<dbReference type="FunFam" id="1.10.10.10:FF:000173">
    <property type="entry name" value="Heat shock transcription factor Hsf1"/>
    <property type="match status" value="1"/>
</dbReference>
<keyword evidence="10" id="KW-1185">Reference proteome</keyword>
<dbReference type="AlphaFoldDB" id="A0A0F4YQJ6"/>
<evidence type="ECO:0000259" key="8">
    <source>
        <dbReference type="SMART" id="SM00415"/>
    </source>
</evidence>
<feature type="compositionally biased region" description="Low complexity" evidence="7">
    <location>
        <begin position="439"/>
        <end position="455"/>
    </location>
</feature>
<dbReference type="Gene3D" id="1.10.10.10">
    <property type="entry name" value="Winged helix-like DNA-binding domain superfamily/Winged helix DNA-binding domain"/>
    <property type="match status" value="1"/>
</dbReference>
<feature type="compositionally biased region" description="Polar residues" evidence="7">
    <location>
        <begin position="456"/>
        <end position="470"/>
    </location>
</feature>
<dbReference type="RefSeq" id="XP_013326972.1">
    <property type="nucleotide sequence ID" value="XM_013471518.1"/>
</dbReference>
<feature type="region of interest" description="Disordered" evidence="7">
    <location>
        <begin position="1"/>
        <end position="109"/>
    </location>
</feature>
<dbReference type="PANTHER" id="PTHR10015:SF427">
    <property type="entry name" value="HEAT SHOCK FACTOR PROTEIN"/>
    <property type="match status" value="1"/>
</dbReference>
<comment type="similarity">
    <text evidence="2 5">Belongs to the HSF family.</text>
</comment>
<feature type="coiled-coil region" evidence="6">
    <location>
        <begin position="334"/>
        <end position="368"/>
    </location>
</feature>
<dbReference type="SMR" id="A0A0F4YQJ6"/>
<accession>A0A0F4YQJ6</accession>
<dbReference type="InterPro" id="IPR036388">
    <property type="entry name" value="WH-like_DNA-bd_sf"/>
</dbReference>
<evidence type="ECO:0000256" key="7">
    <source>
        <dbReference type="SAM" id="MobiDB-lite"/>
    </source>
</evidence>
<evidence type="ECO:0000256" key="4">
    <source>
        <dbReference type="ARBA" id="ARBA00023242"/>
    </source>
</evidence>
<keyword evidence="9" id="KW-0346">Stress response</keyword>
<dbReference type="STRING" id="1408163.A0A0F4YQJ6"/>
<feature type="compositionally biased region" description="Polar residues" evidence="7">
    <location>
        <begin position="825"/>
        <end position="838"/>
    </location>
</feature>
<reference evidence="9 10" key="1">
    <citation type="submission" date="2015-04" db="EMBL/GenBank/DDBJ databases">
        <authorList>
            <person name="Heijne W.H."/>
            <person name="Fedorova N.D."/>
            <person name="Nierman W.C."/>
            <person name="Vollebregt A.W."/>
            <person name="Zhao Z."/>
            <person name="Wu L."/>
            <person name="Kumar M."/>
            <person name="Stam H."/>
            <person name="van den Berg M.A."/>
            <person name="Pel H.J."/>
        </authorList>
    </citation>
    <scope>NUCLEOTIDE SEQUENCE [LARGE SCALE GENOMIC DNA]</scope>
    <source>
        <strain evidence="9 10">CBS 393.64</strain>
    </source>
</reference>
<evidence type="ECO:0000313" key="9">
    <source>
        <dbReference type="EMBL" id="KKA20360.1"/>
    </source>
</evidence>
<feature type="region of interest" description="Disordered" evidence="7">
    <location>
        <begin position="119"/>
        <end position="138"/>
    </location>
</feature>
<dbReference type="GO" id="GO:0003700">
    <property type="term" value="F:DNA-binding transcription factor activity"/>
    <property type="evidence" value="ECO:0007669"/>
    <property type="project" value="InterPro"/>
</dbReference>
<dbReference type="GO" id="GO:0005634">
    <property type="term" value="C:nucleus"/>
    <property type="evidence" value="ECO:0007669"/>
    <property type="project" value="UniProtKB-SubCell"/>
</dbReference>
<evidence type="ECO:0000313" key="10">
    <source>
        <dbReference type="Proteomes" id="UP000053958"/>
    </source>
</evidence>
<protein>
    <submittedName>
        <fullName evidence="9">Heat shock transcription factor</fullName>
    </submittedName>
</protein>
<evidence type="ECO:0000256" key="2">
    <source>
        <dbReference type="ARBA" id="ARBA00006403"/>
    </source>
</evidence>
<feature type="region of interest" description="Disordered" evidence="7">
    <location>
        <begin position="769"/>
        <end position="800"/>
    </location>
</feature>
<evidence type="ECO:0000256" key="6">
    <source>
        <dbReference type="SAM" id="Coils"/>
    </source>
</evidence>
<gene>
    <name evidence="9" type="ORF">T310_5615</name>
</gene>